<dbReference type="PRINTS" id="PR00081">
    <property type="entry name" value="GDHRDH"/>
</dbReference>
<evidence type="ECO:0000256" key="1">
    <source>
        <dbReference type="ARBA" id="ARBA00006484"/>
    </source>
</evidence>
<dbReference type="EMBL" id="RJVJ01000001">
    <property type="protein sequence ID" value="ROR45854.1"/>
    <property type="molecule type" value="Genomic_DNA"/>
</dbReference>
<reference evidence="3 4" key="1">
    <citation type="submission" date="2018-11" db="EMBL/GenBank/DDBJ databases">
        <title>Sequencing the genomes of 1000 actinobacteria strains.</title>
        <authorList>
            <person name="Klenk H.-P."/>
        </authorList>
    </citation>
    <scope>NUCLEOTIDE SEQUENCE [LARGE SCALE GENOMIC DNA]</scope>
    <source>
        <strain evidence="3 4">DSM 44780</strain>
    </source>
</reference>
<dbReference type="SUPFAM" id="SSF51735">
    <property type="entry name" value="NAD(P)-binding Rossmann-fold domains"/>
    <property type="match status" value="1"/>
</dbReference>
<dbReference type="Pfam" id="PF13561">
    <property type="entry name" value="adh_short_C2"/>
    <property type="match status" value="1"/>
</dbReference>
<dbReference type="GO" id="GO:0016616">
    <property type="term" value="F:oxidoreductase activity, acting on the CH-OH group of donors, NAD or NADP as acceptor"/>
    <property type="evidence" value="ECO:0007669"/>
    <property type="project" value="TreeGrafter"/>
</dbReference>
<dbReference type="Gene3D" id="3.40.50.720">
    <property type="entry name" value="NAD(P)-binding Rossmann-like Domain"/>
    <property type="match status" value="1"/>
</dbReference>
<organism evidence="3 4">
    <name type="scientific">Kitasatospora cineracea</name>
    <dbReference type="NCBI Taxonomy" id="88074"/>
    <lineage>
        <taxon>Bacteria</taxon>
        <taxon>Bacillati</taxon>
        <taxon>Actinomycetota</taxon>
        <taxon>Actinomycetes</taxon>
        <taxon>Kitasatosporales</taxon>
        <taxon>Streptomycetaceae</taxon>
        <taxon>Kitasatospora</taxon>
    </lineage>
</organism>
<accession>A0A8G1UMY0</accession>
<name>A0A8G1UMY0_9ACTN</name>
<dbReference type="CDD" id="cd05233">
    <property type="entry name" value="SDR_c"/>
    <property type="match status" value="1"/>
</dbReference>
<dbReference type="AlphaFoldDB" id="A0A8G1UMY0"/>
<protein>
    <submittedName>
        <fullName evidence="3">NAD(P)-dependent dehydrogenase (Short-subunit alcohol dehydrogenase family)</fullName>
    </submittedName>
</protein>
<comment type="caution">
    <text evidence="3">The sequence shown here is derived from an EMBL/GenBank/DDBJ whole genome shotgun (WGS) entry which is preliminary data.</text>
</comment>
<dbReference type="PANTHER" id="PTHR42760">
    <property type="entry name" value="SHORT-CHAIN DEHYDROGENASES/REDUCTASES FAMILY MEMBER"/>
    <property type="match status" value="1"/>
</dbReference>
<evidence type="ECO:0000313" key="4">
    <source>
        <dbReference type="Proteomes" id="UP000267408"/>
    </source>
</evidence>
<dbReference type="InterPro" id="IPR036291">
    <property type="entry name" value="NAD(P)-bd_dom_sf"/>
</dbReference>
<evidence type="ECO:0000313" key="3">
    <source>
        <dbReference type="EMBL" id="ROR45854.1"/>
    </source>
</evidence>
<dbReference type="GO" id="GO:0006633">
    <property type="term" value="P:fatty acid biosynthetic process"/>
    <property type="evidence" value="ECO:0007669"/>
    <property type="project" value="TreeGrafter"/>
</dbReference>
<dbReference type="GO" id="GO:0048038">
    <property type="term" value="F:quinone binding"/>
    <property type="evidence" value="ECO:0007669"/>
    <property type="project" value="TreeGrafter"/>
</dbReference>
<keyword evidence="2" id="KW-0560">Oxidoreductase</keyword>
<evidence type="ECO:0000256" key="2">
    <source>
        <dbReference type="ARBA" id="ARBA00023002"/>
    </source>
</evidence>
<dbReference type="PRINTS" id="PR00080">
    <property type="entry name" value="SDRFAMILY"/>
</dbReference>
<dbReference type="Proteomes" id="UP000267408">
    <property type="component" value="Unassembled WGS sequence"/>
</dbReference>
<dbReference type="PANTHER" id="PTHR42760:SF133">
    <property type="entry name" value="3-OXOACYL-[ACYL-CARRIER-PROTEIN] REDUCTASE"/>
    <property type="match status" value="1"/>
</dbReference>
<comment type="similarity">
    <text evidence="1">Belongs to the short-chain dehydrogenases/reductases (SDR) family.</text>
</comment>
<dbReference type="InterPro" id="IPR002347">
    <property type="entry name" value="SDR_fam"/>
</dbReference>
<dbReference type="NCBIfam" id="NF005559">
    <property type="entry name" value="PRK07231.1"/>
    <property type="match status" value="1"/>
</dbReference>
<proteinExistence type="inferred from homology"/>
<sequence length="303" mass="31874">MCTMHIMCIIHSICMMHMTGERPVSPALPSRNHGRTHAMTRLKDKVAVITGAGSGIGRAAAELMAAQGALVVAADYDGAAAEETARLVEAAGRHALPVTVDVTDEHSLEELFATAVREFGTLDVLCNHVGGTDPRRDLDLLRMDFEEFDRAVARNVRSTLIGSRLALPHLIRAGGGSIINTASVAALVGDVTQTAYGAVKAAVVSITKSIAVQYGPQRVRCNAIAPGAVLTPALRDNLPQPVIDSLLAVNALPYLGAPEDIAHTMVFLASDESRYLTGQLLVVDGGMTTQSPAAPGRRAMLPS</sequence>
<dbReference type="FunFam" id="3.40.50.720:FF:000084">
    <property type="entry name" value="Short-chain dehydrogenase reductase"/>
    <property type="match status" value="1"/>
</dbReference>
<gene>
    <name evidence="3" type="ORF">EDD39_4104</name>
</gene>